<dbReference type="GO" id="GO:0005524">
    <property type="term" value="F:ATP binding"/>
    <property type="evidence" value="ECO:0007669"/>
    <property type="project" value="UniProtKB-KW"/>
</dbReference>
<proteinExistence type="inferred from homology"/>
<dbReference type="PANTHER" id="PTHR43776">
    <property type="entry name" value="TRANSPORT ATP-BINDING PROTEIN"/>
    <property type="match status" value="1"/>
</dbReference>
<dbReference type="SMART" id="SM00382">
    <property type="entry name" value="AAA"/>
    <property type="match status" value="1"/>
</dbReference>
<dbReference type="Gene3D" id="3.40.50.300">
    <property type="entry name" value="P-loop containing nucleotide triphosphate hydrolases"/>
    <property type="match status" value="1"/>
</dbReference>
<dbReference type="AlphaFoldDB" id="A0A852RKR6"/>
<keyword evidence="2" id="KW-0813">Transport</keyword>
<dbReference type="InterPro" id="IPR027417">
    <property type="entry name" value="P-loop_NTPase"/>
</dbReference>
<dbReference type="InterPro" id="IPR050319">
    <property type="entry name" value="ABC_transp_ATP-bind"/>
</dbReference>
<dbReference type="GO" id="GO:0055085">
    <property type="term" value="P:transmembrane transport"/>
    <property type="evidence" value="ECO:0007669"/>
    <property type="project" value="UniProtKB-ARBA"/>
</dbReference>
<evidence type="ECO:0000256" key="3">
    <source>
        <dbReference type="ARBA" id="ARBA00022741"/>
    </source>
</evidence>
<evidence type="ECO:0000256" key="1">
    <source>
        <dbReference type="ARBA" id="ARBA00005417"/>
    </source>
</evidence>
<dbReference type="CDD" id="cd03257">
    <property type="entry name" value="ABC_NikE_OppD_transporters"/>
    <property type="match status" value="1"/>
</dbReference>
<keyword evidence="4" id="KW-0067">ATP-binding</keyword>
<evidence type="ECO:0000313" key="6">
    <source>
        <dbReference type="EMBL" id="NYD28684.1"/>
    </source>
</evidence>
<evidence type="ECO:0000259" key="5">
    <source>
        <dbReference type="PROSITE" id="PS50893"/>
    </source>
</evidence>
<dbReference type="PROSITE" id="PS00211">
    <property type="entry name" value="ABC_TRANSPORTER_1"/>
    <property type="match status" value="1"/>
</dbReference>
<comment type="similarity">
    <text evidence="1">Belongs to the ABC transporter superfamily.</text>
</comment>
<accession>A0A852RKR6</accession>
<protein>
    <submittedName>
        <fullName evidence="6">ABC-type glutathione transport system ATPase component</fullName>
    </submittedName>
</protein>
<keyword evidence="3" id="KW-0547">Nucleotide-binding</keyword>
<dbReference type="Pfam" id="PF00005">
    <property type="entry name" value="ABC_tran"/>
    <property type="match status" value="1"/>
</dbReference>
<dbReference type="PROSITE" id="PS50893">
    <property type="entry name" value="ABC_TRANSPORTER_2"/>
    <property type="match status" value="1"/>
</dbReference>
<evidence type="ECO:0000256" key="2">
    <source>
        <dbReference type="ARBA" id="ARBA00022448"/>
    </source>
</evidence>
<dbReference type="EMBL" id="JACCBF010000001">
    <property type="protein sequence ID" value="NYD28684.1"/>
    <property type="molecule type" value="Genomic_DNA"/>
</dbReference>
<evidence type="ECO:0000313" key="7">
    <source>
        <dbReference type="Proteomes" id="UP000582231"/>
    </source>
</evidence>
<comment type="caution">
    <text evidence="6">The sequence shown here is derived from an EMBL/GenBank/DDBJ whole genome shotgun (WGS) entry which is preliminary data.</text>
</comment>
<reference evidence="6 7" key="1">
    <citation type="submission" date="2020-07" db="EMBL/GenBank/DDBJ databases">
        <title>Sequencing the genomes of 1000 actinobacteria strains.</title>
        <authorList>
            <person name="Klenk H.-P."/>
        </authorList>
    </citation>
    <scope>NUCLEOTIDE SEQUENCE [LARGE SCALE GENOMIC DNA]</scope>
    <source>
        <strain evidence="6 7">DSM 19082</strain>
    </source>
</reference>
<dbReference type="InterPro" id="IPR003593">
    <property type="entry name" value="AAA+_ATPase"/>
</dbReference>
<keyword evidence="7" id="KW-1185">Reference proteome</keyword>
<dbReference type="InterPro" id="IPR003439">
    <property type="entry name" value="ABC_transporter-like_ATP-bd"/>
</dbReference>
<dbReference type="InterPro" id="IPR017871">
    <property type="entry name" value="ABC_transporter-like_CS"/>
</dbReference>
<feature type="domain" description="ABC transporter" evidence="5">
    <location>
        <begin position="10"/>
        <end position="257"/>
    </location>
</feature>
<name>A0A852RKR6_9ACTN</name>
<dbReference type="PANTHER" id="PTHR43776:SF7">
    <property type="entry name" value="D,D-DIPEPTIDE TRANSPORT ATP-BINDING PROTEIN DDPF-RELATED"/>
    <property type="match status" value="1"/>
</dbReference>
<dbReference type="GO" id="GO:0016887">
    <property type="term" value="F:ATP hydrolysis activity"/>
    <property type="evidence" value="ECO:0007669"/>
    <property type="project" value="InterPro"/>
</dbReference>
<gene>
    <name evidence="6" type="ORF">BJ958_000230</name>
</gene>
<evidence type="ECO:0000256" key="4">
    <source>
        <dbReference type="ARBA" id="ARBA00022840"/>
    </source>
</evidence>
<dbReference type="SUPFAM" id="SSF52540">
    <property type="entry name" value="P-loop containing nucleoside triphosphate hydrolases"/>
    <property type="match status" value="1"/>
</dbReference>
<organism evidence="6 7">
    <name type="scientific">Nocardioides kongjuensis</name>
    <dbReference type="NCBI Taxonomy" id="349522"/>
    <lineage>
        <taxon>Bacteria</taxon>
        <taxon>Bacillati</taxon>
        <taxon>Actinomycetota</taxon>
        <taxon>Actinomycetes</taxon>
        <taxon>Propionibacteriales</taxon>
        <taxon>Nocardioidaceae</taxon>
        <taxon>Nocardioides</taxon>
    </lineage>
</organism>
<sequence length="274" mass="29960">MPEQHPTPVVRVRGLRKEFPGHDRRHPVVAVDGVGFDLGAGEALAVVGESGSGKTTVARMLMGLEQRTSGTIEVCGRSRGSGRPGAAERRRRAREMQLVFQDPYLSLDRSQRIGDILDTAVRLQHDLSREARRARVDELMEQVGLLPRHATVYPRQLSGGQRQRVAIARALAAQPSVLVLDEAVAALDVSVQAQVLNLLCDIRESTDIAFLFITHDLAVVNQVCERTLVMRGGTVVEEGPTARVLSSPAQEYTRRLIDAVPRPGWTPQRSGTAS</sequence>
<dbReference type="RefSeq" id="WP_179724801.1">
    <property type="nucleotide sequence ID" value="NZ_BAABEF010000001.1"/>
</dbReference>
<dbReference type="Proteomes" id="UP000582231">
    <property type="component" value="Unassembled WGS sequence"/>
</dbReference>